<dbReference type="GO" id="GO:0009313">
    <property type="term" value="P:oligosaccharide catabolic process"/>
    <property type="evidence" value="ECO:0007669"/>
    <property type="project" value="TreeGrafter"/>
</dbReference>
<dbReference type="InterPro" id="IPR045857">
    <property type="entry name" value="O16G_dom_2"/>
</dbReference>
<proteinExistence type="inferred from homology"/>
<evidence type="ECO:0000256" key="2">
    <source>
        <dbReference type="ARBA" id="ARBA00022801"/>
    </source>
</evidence>
<dbReference type="SMART" id="SM00642">
    <property type="entry name" value="Aamy"/>
    <property type="match status" value="1"/>
</dbReference>
<dbReference type="EC" id="3.2.1.20" evidence="5"/>
<sequence length="551" mass="62755">MTTRLPWWQSAVVYQIYPWSFQDSNGDGIGDIPGIISRLDYLNDGTADSLGIDAIWLSPIYPSPMVDFGYDVADFCTVDSRFGTLSDFDRLVKECHRRGIRLIMDLVLNHTSDQHPWFQDSRSSRSSAKRDWYYWADGKGFGRRPNNWNARFGGSSWTWDAHSGQYYLHSFLKEQPDLNWHNPAVRTAMWDVVKFWLDRGVDGFRLDAINWLGKDKRWPNNPFKLGLRGYTRQEHRYDRDQPLGHQALKELRALLSGTPDVVLIGEASADTPGGPSAFYGNGYDELHMLFDFRLLKSPWQAERFAPLLEAGDRVIPRGGWPTVVFSNHDQPRHIDRYGANGDAERRARAAAVLLFTLRGTPFIYYGEELGMRNTPLRYRDLRDPYTKRYWPFRIGRDPARTPMQWDGSEQAGFSTGRPWLPVSPHYRELNAAREGADPASLLNLYRRLIRLRKTFPALSEGTYRPIGTVPAGCLVFIREDASPAKRDSDMLVAVNFSSESRTVTVPDVTSPGVIRLSTWSGTDSATPWIAARFHLEPDEAIIVSLGNQTAA</sequence>
<gene>
    <name evidence="5" type="ORF">NITLEN_30152</name>
</gene>
<dbReference type="InterPro" id="IPR017853">
    <property type="entry name" value="GH"/>
</dbReference>
<dbReference type="CDD" id="cd11333">
    <property type="entry name" value="AmyAc_SI_OligoGlu_DGase"/>
    <property type="match status" value="1"/>
</dbReference>
<evidence type="ECO:0000256" key="1">
    <source>
        <dbReference type="ARBA" id="ARBA00008061"/>
    </source>
</evidence>
<dbReference type="AlphaFoldDB" id="A0A330L695"/>
<dbReference type="FunFam" id="3.90.400.10:FF:000002">
    <property type="entry name" value="Sucrose isomerase"/>
    <property type="match status" value="1"/>
</dbReference>
<dbReference type="SUPFAM" id="SSF51445">
    <property type="entry name" value="(Trans)glycosidases"/>
    <property type="match status" value="1"/>
</dbReference>
<dbReference type="RefSeq" id="WP_121989551.1">
    <property type="nucleotide sequence ID" value="NZ_OUNR01000016.1"/>
</dbReference>
<comment type="similarity">
    <text evidence="1">Belongs to the glycosyl hydrolase 13 family.</text>
</comment>
<feature type="domain" description="Glycosyl hydrolase family 13 catalytic" evidence="4">
    <location>
        <begin position="15"/>
        <end position="400"/>
    </location>
</feature>
<dbReference type="FunCoup" id="A0A330L695">
    <property type="interactions" value="306"/>
</dbReference>
<evidence type="ECO:0000259" key="4">
    <source>
        <dbReference type="SMART" id="SM00642"/>
    </source>
</evidence>
<name>A0A330L695_9BACT</name>
<evidence type="ECO:0000313" key="5">
    <source>
        <dbReference type="EMBL" id="SPP65238.1"/>
    </source>
</evidence>
<protein>
    <submittedName>
        <fullName evidence="5">Putative alpha-glucosidase</fullName>
        <ecNumber evidence="5">3.2.1.20</ecNumber>
    </submittedName>
</protein>
<dbReference type="Pfam" id="PF00128">
    <property type="entry name" value="Alpha-amylase"/>
    <property type="match status" value="1"/>
</dbReference>
<dbReference type="GO" id="GO:0004556">
    <property type="term" value="F:alpha-amylase activity"/>
    <property type="evidence" value="ECO:0007669"/>
    <property type="project" value="TreeGrafter"/>
</dbReference>
<evidence type="ECO:0000256" key="3">
    <source>
        <dbReference type="ARBA" id="ARBA00023295"/>
    </source>
</evidence>
<accession>A0A330L695</accession>
<dbReference type="GO" id="GO:0004558">
    <property type="term" value="F:alpha-1,4-glucosidase activity"/>
    <property type="evidence" value="ECO:0007669"/>
    <property type="project" value="UniProtKB-EC"/>
</dbReference>
<dbReference type="Gene3D" id="3.90.400.10">
    <property type="entry name" value="Oligo-1,6-glucosidase, Domain 2"/>
    <property type="match status" value="1"/>
</dbReference>
<dbReference type="Proteomes" id="UP000248168">
    <property type="component" value="Unassembled WGS sequence"/>
</dbReference>
<organism evidence="5 6">
    <name type="scientific">Nitrospira lenta</name>
    <dbReference type="NCBI Taxonomy" id="1436998"/>
    <lineage>
        <taxon>Bacteria</taxon>
        <taxon>Pseudomonadati</taxon>
        <taxon>Nitrospirota</taxon>
        <taxon>Nitrospiria</taxon>
        <taxon>Nitrospirales</taxon>
        <taxon>Nitrospiraceae</taxon>
        <taxon>Nitrospira</taxon>
    </lineage>
</organism>
<dbReference type="InParanoid" id="A0A330L695"/>
<dbReference type="PANTHER" id="PTHR10357">
    <property type="entry name" value="ALPHA-AMYLASE FAMILY MEMBER"/>
    <property type="match status" value="1"/>
</dbReference>
<dbReference type="EMBL" id="OUNR01000016">
    <property type="protein sequence ID" value="SPP65238.1"/>
    <property type="molecule type" value="Genomic_DNA"/>
</dbReference>
<keyword evidence="3 5" id="KW-0326">Glycosidase</keyword>
<keyword evidence="6" id="KW-1185">Reference proteome</keyword>
<evidence type="ECO:0000313" key="6">
    <source>
        <dbReference type="Proteomes" id="UP000248168"/>
    </source>
</evidence>
<dbReference type="InterPro" id="IPR006047">
    <property type="entry name" value="GH13_cat_dom"/>
</dbReference>
<reference evidence="6" key="1">
    <citation type="submission" date="2018-04" db="EMBL/GenBank/DDBJ databases">
        <authorList>
            <person name="Lucker S."/>
            <person name="Sakoula D."/>
        </authorList>
    </citation>
    <scope>NUCLEOTIDE SEQUENCE [LARGE SCALE GENOMIC DNA]</scope>
</reference>
<dbReference type="OrthoDB" id="9805159at2"/>
<dbReference type="Gene3D" id="3.20.20.80">
    <property type="entry name" value="Glycosidases"/>
    <property type="match status" value="1"/>
</dbReference>
<dbReference type="PANTHER" id="PTHR10357:SF179">
    <property type="entry name" value="NEUTRAL AND BASIC AMINO ACID TRANSPORT PROTEIN RBAT"/>
    <property type="match status" value="1"/>
</dbReference>
<keyword evidence="2 5" id="KW-0378">Hydrolase</keyword>